<protein>
    <recommendedName>
        <fullName evidence="3">Zinc finger GRF-type domain-containing protein</fullName>
    </recommendedName>
</protein>
<evidence type="ECO:0000313" key="1">
    <source>
        <dbReference type="EMBL" id="CAH2061327.1"/>
    </source>
</evidence>
<keyword evidence="2" id="KW-1185">Reference proteome</keyword>
<proteinExistence type="predicted"/>
<dbReference type="EMBL" id="OU466860">
    <property type="protein sequence ID" value="CAH2061327.1"/>
    <property type="molecule type" value="Genomic_DNA"/>
</dbReference>
<sequence>MDLKNEEVFNRFASKNLLKSTVEMALRQVGIQDDEPDCCLDFWVRVGLKMDIHSYTQPSSDSGSDSSGVRRRLARIEIPVKEYGIMNQCYCGARAIIDTCRSTMDPGRRFFTCPNVGDGECHI</sequence>
<evidence type="ECO:0000313" key="2">
    <source>
        <dbReference type="Proteomes" id="UP000836841"/>
    </source>
</evidence>
<dbReference type="AlphaFoldDB" id="A0AAU9SAG8"/>
<gene>
    <name evidence="1" type="ORF">TAV2_LOCUS14235</name>
</gene>
<reference evidence="1 2" key="1">
    <citation type="submission" date="2022-03" db="EMBL/GenBank/DDBJ databases">
        <authorList>
            <person name="Nunn A."/>
            <person name="Chopra R."/>
            <person name="Nunn A."/>
            <person name="Contreras Garrido A."/>
        </authorList>
    </citation>
    <scope>NUCLEOTIDE SEQUENCE [LARGE SCALE GENOMIC DNA]</scope>
</reference>
<organism evidence="1 2">
    <name type="scientific">Thlaspi arvense</name>
    <name type="common">Field penny-cress</name>
    <dbReference type="NCBI Taxonomy" id="13288"/>
    <lineage>
        <taxon>Eukaryota</taxon>
        <taxon>Viridiplantae</taxon>
        <taxon>Streptophyta</taxon>
        <taxon>Embryophyta</taxon>
        <taxon>Tracheophyta</taxon>
        <taxon>Spermatophyta</taxon>
        <taxon>Magnoliopsida</taxon>
        <taxon>eudicotyledons</taxon>
        <taxon>Gunneridae</taxon>
        <taxon>Pentapetalae</taxon>
        <taxon>rosids</taxon>
        <taxon>malvids</taxon>
        <taxon>Brassicales</taxon>
        <taxon>Brassicaceae</taxon>
        <taxon>Thlaspideae</taxon>
        <taxon>Thlaspi</taxon>
    </lineage>
</organism>
<name>A0AAU9SAG8_THLAR</name>
<evidence type="ECO:0008006" key="3">
    <source>
        <dbReference type="Google" id="ProtNLM"/>
    </source>
</evidence>
<accession>A0AAU9SAG8</accession>
<dbReference type="Proteomes" id="UP000836841">
    <property type="component" value="Chromosome 4"/>
</dbReference>